<dbReference type="HOGENOM" id="CLU_1632348_0_0_6"/>
<dbReference type="Proteomes" id="UP000005726">
    <property type="component" value="Unassembled WGS sequence"/>
</dbReference>
<gene>
    <name evidence="1" type="ORF">REG_1783</name>
</gene>
<organism evidence="1 2">
    <name type="scientific">Candidatus Regiella insecticola LSR1</name>
    <dbReference type="NCBI Taxonomy" id="663321"/>
    <lineage>
        <taxon>Bacteria</taxon>
        <taxon>Pseudomonadati</taxon>
        <taxon>Pseudomonadota</taxon>
        <taxon>Gammaproteobacteria</taxon>
        <taxon>Enterobacterales</taxon>
        <taxon>Enterobacteriaceae</taxon>
        <taxon>aphid secondary symbionts</taxon>
        <taxon>Candidatus Regiella</taxon>
    </lineage>
</organism>
<evidence type="ECO:0000313" key="1">
    <source>
        <dbReference type="EMBL" id="EFL91323.1"/>
    </source>
</evidence>
<keyword evidence="2" id="KW-1185">Reference proteome</keyword>
<dbReference type="AlphaFoldDB" id="E0WUJ2"/>
<dbReference type="EMBL" id="GL379669">
    <property type="protein sequence ID" value="EFL91323.1"/>
    <property type="molecule type" value="Genomic_DNA"/>
</dbReference>
<proteinExistence type="predicted"/>
<sequence length="162" mass="19221">MKHDINNTLLFFPVLIDTEKKLQEFFDDQQKNINFFKRIVDIFRSIFTGKKRNEKLSTIFSMLTSKKISDNQGRDQLFSFLYLVKNSTEDKKKNYTFVISDDNRVDLIYDNLILNYFYIDCTQVNLIGSLLNSDGSIRTSHIQKFIIKYLSIIQTHHDDDKK</sequence>
<name>E0WUJ2_9ENTR</name>
<accession>E0WUJ2</accession>
<reference evidence="1" key="1">
    <citation type="journal article" date="2009" name="Environ. Microbiol.">
        <title>Dynamics of genome evolution in facultative symbionts of aphids.</title>
        <authorList>
            <person name="Degnan P.H."/>
            <person name="Leonardo T.E."/>
            <person name="Cass B.N."/>
            <person name="Hurwitz B."/>
            <person name="Stern D."/>
            <person name="Gibbs R.A."/>
            <person name="Richards S."/>
            <person name="Moran N.A."/>
        </authorList>
    </citation>
    <scope>NUCLEOTIDE SEQUENCE [LARGE SCALE GENOMIC DNA]</scope>
    <source>
        <strain evidence="1">LSR1</strain>
    </source>
</reference>
<protein>
    <submittedName>
        <fullName evidence="1">Uncharacterized protein</fullName>
    </submittedName>
</protein>
<dbReference type="RefSeq" id="WP_006705381.1">
    <property type="nucleotide sequence ID" value="NZ_CAWLGB010000081.1"/>
</dbReference>
<evidence type="ECO:0000313" key="2">
    <source>
        <dbReference type="Proteomes" id="UP000005726"/>
    </source>
</evidence>